<dbReference type="Proteomes" id="UP000001022">
    <property type="component" value="Chromosome"/>
</dbReference>
<protein>
    <submittedName>
        <fullName evidence="1">Uncharacterized protein</fullName>
    </submittedName>
</protein>
<name>Q7VLU8_HAEDU</name>
<evidence type="ECO:0000313" key="1">
    <source>
        <dbReference type="EMBL" id="AAP96136.1"/>
    </source>
</evidence>
<organism evidence="1 2">
    <name type="scientific">Haemophilus ducreyi (strain 35000HP / ATCC 700724)</name>
    <dbReference type="NCBI Taxonomy" id="233412"/>
    <lineage>
        <taxon>Bacteria</taxon>
        <taxon>Pseudomonadati</taxon>
        <taxon>Pseudomonadota</taxon>
        <taxon>Gammaproteobacteria</taxon>
        <taxon>Pasteurellales</taxon>
        <taxon>Pasteurellaceae</taxon>
        <taxon>Haemophilus</taxon>
    </lineage>
</organism>
<dbReference type="KEGG" id="hdu:HD_1315"/>
<dbReference type="HOGENOM" id="CLU_3168676_0_0_6"/>
<accession>Q7VLU8</accession>
<proteinExistence type="predicted"/>
<dbReference type="EMBL" id="AE017143">
    <property type="protein sequence ID" value="AAP96136.1"/>
    <property type="molecule type" value="Genomic_DNA"/>
</dbReference>
<gene>
    <name evidence="1" type="ordered locus">HD_1315</name>
</gene>
<dbReference type="AlphaFoldDB" id="Q7VLU8"/>
<dbReference type="STRING" id="233412.HD_1315"/>
<sequence>MQVTLPQASRPTSLYAQTALSLHKIDKSGNRLSSHPPLTLASISAIK</sequence>
<reference evidence="2" key="1">
    <citation type="submission" date="2003-06" db="EMBL/GenBank/DDBJ databases">
        <title>The complete genome sequence of Haemophilus ducreyi.</title>
        <authorList>
            <person name="Munson R.S. Jr."/>
            <person name="Ray W.C."/>
            <person name="Mahairas G."/>
            <person name="Sabo P."/>
            <person name="Mungur R."/>
            <person name="Johnson L."/>
            <person name="Nguyen D."/>
            <person name="Wang J."/>
            <person name="Forst C."/>
            <person name="Hood L."/>
        </authorList>
    </citation>
    <scope>NUCLEOTIDE SEQUENCE [LARGE SCALE GENOMIC DNA]</scope>
    <source>
        <strain evidence="2">35000HP / ATCC 700724</strain>
    </source>
</reference>
<keyword evidence="2" id="KW-1185">Reference proteome</keyword>
<evidence type="ECO:0000313" key="2">
    <source>
        <dbReference type="Proteomes" id="UP000001022"/>
    </source>
</evidence>